<dbReference type="InterPro" id="IPR037104">
    <property type="entry name" value="Annexin_sf"/>
</dbReference>
<feature type="binding site" evidence="6">
    <location>
        <position position="304"/>
    </location>
    <ligand>
        <name>Ca(2+)</name>
        <dbReference type="ChEBI" id="CHEBI:29108"/>
        <label>1</label>
    </ligand>
</feature>
<evidence type="ECO:0000313" key="8">
    <source>
        <dbReference type="EMBL" id="KAJ6852404.1"/>
    </source>
</evidence>
<feature type="binding site" evidence="6">
    <location>
        <position position="28"/>
    </location>
    <ligand>
        <name>Ca(2+)</name>
        <dbReference type="ChEBI" id="CHEBI:29108"/>
        <label>1</label>
    </ligand>
</feature>
<evidence type="ECO:0000256" key="1">
    <source>
        <dbReference type="ARBA" id="ARBA00022723"/>
    </source>
</evidence>
<dbReference type="FunFam" id="1.10.220.10:FF:000006">
    <property type="entry name" value="Annexin"/>
    <property type="match status" value="1"/>
</dbReference>
<accession>A0AAX6IHV9</accession>
<dbReference type="GO" id="GO:0005509">
    <property type="term" value="F:calcium ion binding"/>
    <property type="evidence" value="ECO:0007669"/>
    <property type="project" value="InterPro"/>
</dbReference>
<feature type="binding site" evidence="6">
    <location>
        <position position="24"/>
    </location>
    <ligand>
        <name>Ca(2+)</name>
        <dbReference type="ChEBI" id="CHEBI:29108"/>
        <label>1</label>
    </ligand>
</feature>
<dbReference type="FunFam" id="1.10.220.10:FF:000009">
    <property type="entry name" value="Annexin"/>
    <property type="match status" value="1"/>
</dbReference>
<dbReference type="PANTHER" id="PTHR10502">
    <property type="entry name" value="ANNEXIN"/>
    <property type="match status" value="1"/>
</dbReference>
<comment type="caution">
    <text evidence="8">The sequence shown here is derived from an EMBL/GenBank/DDBJ whole genome shotgun (WGS) entry which is preliminary data.</text>
</comment>
<evidence type="ECO:0000256" key="5">
    <source>
        <dbReference type="ARBA" id="ARBA00023302"/>
    </source>
</evidence>
<dbReference type="Gene3D" id="1.10.220.10">
    <property type="entry name" value="Annexin"/>
    <property type="match status" value="4"/>
</dbReference>
<feature type="binding site" evidence="6">
    <location>
        <position position="26"/>
    </location>
    <ligand>
        <name>Ca(2+)</name>
        <dbReference type="ChEBI" id="CHEBI:29108"/>
        <label>1</label>
    </ligand>
</feature>
<evidence type="ECO:0000256" key="4">
    <source>
        <dbReference type="ARBA" id="ARBA00023216"/>
    </source>
</evidence>
<dbReference type="InterPro" id="IPR001464">
    <property type="entry name" value="Annexin"/>
</dbReference>
<dbReference type="GO" id="GO:0005544">
    <property type="term" value="F:calcium-dependent phospholipid binding"/>
    <property type="evidence" value="ECO:0007669"/>
    <property type="project" value="UniProtKB-KW"/>
</dbReference>
<reference evidence="8" key="2">
    <citation type="submission" date="2023-04" db="EMBL/GenBank/DDBJ databases">
        <authorList>
            <person name="Bruccoleri R.E."/>
            <person name="Oakeley E.J."/>
            <person name="Faust A.-M."/>
            <person name="Dessus-Babus S."/>
            <person name="Altorfer M."/>
            <person name="Burckhardt D."/>
            <person name="Oertli M."/>
            <person name="Naumann U."/>
            <person name="Petersen F."/>
            <person name="Wong J."/>
        </authorList>
    </citation>
    <scope>NUCLEOTIDE SEQUENCE</scope>
    <source>
        <strain evidence="8">GSM-AAB239-AS_SAM_17_03QT</strain>
        <tissue evidence="8">Leaf</tissue>
    </source>
</reference>
<sequence length="316" mass="35956">MATFSVPSYIPSTFEDAEQLRNAFSGWGTNEKVIISVLAHRNAMQRRHIRHAYSDAYGEDLLKALDKELNRDFEKAVLLWTLEPAERDAVLAYDSVSKWGPADSTLIEIATTRSSEELLSARRAYHDRNKRSLEEDVAAHTSADFRKLLVPLLSSYRYEGAEVNLSLAESEAKLLHEKILEKAYNDEEMIRILTTRSKPQLVATFNHYNNEFGNPINKDLKSDPKDEFLRALRAIIKCITCPEKYFEKIVRLAINKMGTDEGALTRVVATRAEVDMKLIKEAYYMRNSVPLGKAIKKDTTGDYEDFLLALIGEEDA</sequence>
<evidence type="ECO:0000313" key="9">
    <source>
        <dbReference type="Proteomes" id="UP001140949"/>
    </source>
</evidence>
<gene>
    <name evidence="8" type="ORF">M6B38_255525</name>
</gene>
<evidence type="ECO:0000256" key="3">
    <source>
        <dbReference type="ARBA" id="ARBA00022837"/>
    </source>
</evidence>
<dbReference type="Pfam" id="PF00191">
    <property type="entry name" value="Annexin"/>
    <property type="match status" value="4"/>
</dbReference>
<dbReference type="EMBL" id="JANAVB010001800">
    <property type="protein sequence ID" value="KAJ6852404.1"/>
    <property type="molecule type" value="Genomic_DNA"/>
</dbReference>
<keyword evidence="4 7" id="KW-0041">Annexin</keyword>
<dbReference type="GO" id="GO:0009408">
    <property type="term" value="P:response to heat"/>
    <property type="evidence" value="ECO:0007669"/>
    <property type="project" value="TreeGrafter"/>
</dbReference>
<name>A0AAX6IHV9_IRIPA</name>
<dbReference type="GO" id="GO:0009651">
    <property type="term" value="P:response to salt stress"/>
    <property type="evidence" value="ECO:0007669"/>
    <property type="project" value="TreeGrafter"/>
</dbReference>
<comment type="domain">
    <text evidence="7">A pair of annexin repeats may form one binding site for calcium and phospholipid.</text>
</comment>
<dbReference type="GO" id="GO:0001786">
    <property type="term" value="F:phosphatidylserine binding"/>
    <property type="evidence" value="ECO:0007669"/>
    <property type="project" value="TreeGrafter"/>
</dbReference>
<feature type="binding site" evidence="6">
    <location>
        <position position="299"/>
    </location>
    <ligand>
        <name>Ca(2+)</name>
        <dbReference type="ChEBI" id="CHEBI:29108"/>
        <label>1</label>
    </ligand>
</feature>
<dbReference type="SMART" id="SM00335">
    <property type="entry name" value="ANX"/>
    <property type="match status" value="4"/>
</dbReference>
<dbReference type="FunFam" id="1.10.220.10:FF:000008">
    <property type="entry name" value="Annexin"/>
    <property type="match status" value="1"/>
</dbReference>
<feature type="binding site" evidence="6">
    <location>
        <position position="256"/>
    </location>
    <ligand>
        <name>Ca(2+)</name>
        <dbReference type="ChEBI" id="CHEBI:29108"/>
        <label>1</label>
    </ligand>
</feature>
<organism evidence="8 9">
    <name type="scientific">Iris pallida</name>
    <name type="common">Sweet iris</name>
    <dbReference type="NCBI Taxonomy" id="29817"/>
    <lineage>
        <taxon>Eukaryota</taxon>
        <taxon>Viridiplantae</taxon>
        <taxon>Streptophyta</taxon>
        <taxon>Embryophyta</taxon>
        <taxon>Tracheophyta</taxon>
        <taxon>Spermatophyta</taxon>
        <taxon>Magnoliopsida</taxon>
        <taxon>Liliopsida</taxon>
        <taxon>Asparagales</taxon>
        <taxon>Iridaceae</taxon>
        <taxon>Iridoideae</taxon>
        <taxon>Irideae</taxon>
        <taxon>Iris</taxon>
    </lineage>
</organism>
<dbReference type="GO" id="GO:0009414">
    <property type="term" value="P:response to water deprivation"/>
    <property type="evidence" value="ECO:0007669"/>
    <property type="project" value="TreeGrafter"/>
</dbReference>
<evidence type="ECO:0000256" key="7">
    <source>
        <dbReference type="RuleBase" id="RU003540"/>
    </source>
</evidence>
<dbReference type="PROSITE" id="PS51897">
    <property type="entry name" value="ANNEXIN_2"/>
    <property type="match status" value="4"/>
</dbReference>
<dbReference type="GO" id="GO:0005886">
    <property type="term" value="C:plasma membrane"/>
    <property type="evidence" value="ECO:0007669"/>
    <property type="project" value="TreeGrafter"/>
</dbReference>
<dbReference type="InterPro" id="IPR018252">
    <property type="entry name" value="Annexin_repeat_CS"/>
</dbReference>
<dbReference type="AlphaFoldDB" id="A0AAX6IHV9"/>
<dbReference type="PRINTS" id="PR01814">
    <property type="entry name" value="ANNEXINPLANT"/>
</dbReference>
<dbReference type="FunFam" id="1.10.220.10:FF:000001">
    <property type="entry name" value="Annexin"/>
    <property type="match status" value="1"/>
</dbReference>
<protein>
    <recommendedName>
        <fullName evidence="7">Annexin</fullName>
    </recommendedName>
</protein>
<evidence type="ECO:0000256" key="2">
    <source>
        <dbReference type="ARBA" id="ARBA00022737"/>
    </source>
</evidence>
<feature type="binding site" evidence="6">
    <location>
        <position position="298"/>
    </location>
    <ligand>
        <name>Ca(2+)</name>
        <dbReference type="ChEBI" id="CHEBI:29108"/>
        <label>3</label>
    </ligand>
</feature>
<dbReference type="PANTHER" id="PTHR10502:SF104">
    <property type="entry name" value="ANNEXIN D1"/>
    <property type="match status" value="1"/>
</dbReference>
<keyword evidence="5 7" id="KW-0111">Calcium/phospholipid-binding</keyword>
<keyword evidence="9" id="KW-1185">Reference proteome</keyword>
<feature type="binding site" evidence="6">
    <location>
        <position position="258"/>
    </location>
    <ligand>
        <name>Ca(2+)</name>
        <dbReference type="ChEBI" id="CHEBI:29108"/>
        <label>1</label>
    </ligand>
</feature>
<dbReference type="GO" id="GO:0009409">
    <property type="term" value="P:response to cold"/>
    <property type="evidence" value="ECO:0007669"/>
    <property type="project" value="TreeGrafter"/>
</dbReference>
<keyword evidence="2 7" id="KW-0677">Repeat</keyword>
<dbReference type="Proteomes" id="UP001140949">
    <property type="component" value="Unassembled WGS sequence"/>
</dbReference>
<dbReference type="SUPFAM" id="SSF47874">
    <property type="entry name" value="Annexin"/>
    <property type="match status" value="1"/>
</dbReference>
<evidence type="ECO:0000256" key="6">
    <source>
        <dbReference type="PIRSR" id="PIRSR609118-1"/>
    </source>
</evidence>
<reference evidence="8" key="1">
    <citation type="journal article" date="2023" name="GigaByte">
        <title>Genome assembly of the bearded iris, Iris pallida Lam.</title>
        <authorList>
            <person name="Bruccoleri R.E."/>
            <person name="Oakeley E.J."/>
            <person name="Faust A.M.E."/>
            <person name="Altorfer M."/>
            <person name="Dessus-Babus S."/>
            <person name="Burckhardt D."/>
            <person name="Oertli M."/>
            <person name="Naumann U."/>
            <person name="Petersen F."/>
            <person name="Wong J."/>
        </authorList>
    </citation>
    <scope>NUCLEOTIDE SEQUENCE</scope>
    <source>
        <strain evidence="8">GSM-AAB239-AS_SAM_17_03QT</strain>
    </source>
</reference>
<dbReference type="InterPro" id="IPR009118">
    <property type="entry name" value="AnnexinD_plant"/>
</dbReference>
<feature type="binding site" evidence="6">
    <location>
        <position position="254"/>
    </location>
    <ligand>
        <name>Ca(2+)</name>
        <dbReference type="ChEBI" id="CHEBI:29108"/>
        <label>1</label>
    </ligand>
</feature>
<keyword evidence="1 6" id="KW-0479">Metal-binding</keyword>
<dbReference type="GO" id="GO:0005737">
    <property type="term" value="C:cytoplasm"/>
    <property type="evidence" value="ECO:0007669"/>
    <property type="project" value="TreeGrafter"/>
</dbReference>
<comment type="similarity">
    <text evidence="7">Belongs to the annexin family.</text>
</comment>
<proteinExistence type="inferred from homology"/>
<feature type="binding site" evidence="6">
    <location>
        <position position="68"/>
    </location>
    <ligand>
        <name>Ca(2+)</name>
        <dbReference type="ChEBI" id="CHEBI:29108"/>
        <label>1</label>
    </ligand>
</feature>
<dbReference type="InterPro" id="IPR018502">
    <property type="entry name" value="Annexin_repeat"/>
</dbReference>
<dbReference type="PRINTS" id="PR00196">
    <property type="entry name" value="ANNEXIN"/>
</dbReference>
<dbReference type="PROSITE" id="PS00223">
    <property type="entry name" value="ANNEXIN_1"/>
    <property type="match status" value="1"/>
</dbReference>
<keyword evidence="3 6" id="KW-0106">Calcium</keyword>